<organism evidence="2 3">
    <name type="scientific">Durusdinium trenchii</name>
    <dbReference type="NCBI Taxonomy" id="1381693"/>
    <lineage>
        <taxon>Eukaryota</taxon>
        <taxon>Sar</taxon>
        <taxon>Alveolata</taxon>
        <taxon>Dinophyceae</taxon>
        <taxon>Suessiales</taxon>
        <taxon>Symbiodiniaceae</taxon>
        <taxon>Durusdinium</taxon>
    </lineage>
</organism>
<evidence type="ECO:0000259" key="1">
    <source>
        <dbReference type="Pfam" id="PF13475"/>
    </source>
</evidence>
<name>A0ABP0QIX6_9DINO</name>
<dbReference type="Proteomes" id="UP001642484">
    <property type="component" value="Unassembled WGS sequence"/>
</dbReference>
<evidence type="ECO:0000313" key="2">
    <source>
        <dbReference type="EMBL" id="CAK9087969.1"/>
    </source>
</evidence>
<feature type="domain" description="DUF4116" evidence="1">
    <location>
        <begin position="6"/>
        <end position="56"/>
    </location>
</feature>
<gene>
    <name evidence="2" type="ORF">CCMP2556_LOCUS42466</name>
</gene>
<protein>
    <recommendedName>
        <fullName evidence="1">DUF4116 domain-containing protein</fullName>
    </recommendedName>
</protein>
<dbReference type="EMBL" id="CAXAMN010024584">
    <property type="protein sequence ID" value="CAK9087969.1"/>
    <property type="molecule type" value="Genomic_DNA"/>
</dbReference>
<dbReference type="Pfam" id="PF13475">
    <property type="entry name" value="DUF4116"/>
    <property type="match status" value="1"/>
</dbReference>
<dbReference type="InterPro" id="IPR025197">
    <property type="entry name" value="DUF4116"/>
</dbReference>
<proteinExistence type="predicted"/>
<evidence type="ECO:0000313" key="3">
    <source>
        <dbReference type="Proteomes" id="UP001642484"/>
    </source>
</evidence>
<comment type="caution">
    <text evidence="2">The sequence shown here is derived from an EMBL/GenBank/DDBJ whole genome shotgun (WGS) entry which is preliminary data.</text>
</comment>
<sequence>MEMRNDPDIVLAAVMENGRTMEFASNALLNDRSFVLRAVQSTKATWLLNYCSRELQDDKEFQELVEQAAGTGLVFTCYHSFSCFDSVRNRFVATGASVPGGTAYDHVMTQLNKTSGGTATVWFDEIPVFGFSANKGEWVHPSEDCGRDYVPVPLQENRHEMWNSMVESRNTRLWPPVGSKHPCWCCHWLRKVKQKHAEGAVICIAVSNIYNKDWVDKYGAGSSELSDEAADKFGLKREQFRNGRPAGWGTGKIQISNGMTFSRVAPVHPHTGLPLGEGCRWERQALDRQNFAVYAYFVP</sequence>
<reference evidence="2 3" key="1">
    <citation type="submission" date="2024-02" db="EMBL/GenBank/DDBJ databases">
        <authorList>
            <person name="Chen Y."/>
            <person name="Shah S."/>
            <person name="Dougan E. K."/>
            <person name="Thang M."/>
            <person name="Chan C."/>
        </authorList>
    </citation>
    <scope>NUCLEOTIDE SEQUENCE [LARGE SCALE GENOMIC DNA]</scope>
</reference>
<keyword evidence="3" id="KW-1185">Reference proteome</keyword>
<accession>A0ABP0QIX6</accession>